<dbReference type="Gene3D" id="3.30.360.10">
    <property type="entry name" value="Dihydrodipicolinate Reductase, domain 2"/>
    <property type="match status" value="1"/>
</dbReference>
<feature type="domain" description="GFO/IDH/MocA-like oxidoreductase" evidence="2">
    <location>
        <begin position="128"/>
        <end position="240"/>
    </location>
</feature>
<comment type="caution">
    <text evidence="3">The sequence shown here is derived from an EMBL/GenBank/DDBJ whole genome shotgun (WGS) entry which is preliminary data.</text>
</comment>
<dbReference type="AlphaFoldDB" id="A0A0D1D5I8"/>
<dbReference type="GO" id="GO:0050112">
    <property type="term" value="F:inositol 2-dehydrogenase (NAD+) activity"/>
    <property type="evidence" value="ECO:0007669"/>
    <property type="project" value="UniProtKB-EC"/>
</dbReference>
<dbReference type="Pfam" id="PF01408">
    <property type="entry name" value="GFO_IDH_MocA"/>
    <property type="match status" value="1"/>
</dbReference>
<name>A0A0D1D5I8_9RHOB</name>
<dbReference type="PANTHER" id="PTHR43249:SF1">
    <property type="entry name" value="D-GLUCOSIDE 3-DEHYDROGENASE"/>
    <property type="match status" value="1"/>
</dbReference>
<dbReference type="SUPFAM" id="SSF55347">
    <property type="entry name" value="Glyceraldehyde-3-phosphate dehydrogenase-like, C-terminal domain"/>
    <property type="match status" value="1"/>
</dbReference>
<dbReference type="PANTHER" id="PTHR43249">
    <property type="entry name" value="UDP-N-ACETYL-2-AMINO-2-DEOXY-D-GLUCURONATE OXIDASE"/>
    <property type="match status" value="1"/>
</dbReference>
<dbReference type="GO" id="GO:0000166">
    <property type="term" value="F:nucleotide binding"/>
    <property type="evidence" value="ECO:0007669"/>
    <property type="project" value="InterPro"/>
</dbReference>
<proteinExistence type="predicted"/>
<evidence type="ECO:0000313" key="4">
    <source>
        <dbReference type="Proteomes" id="UP000032232"/>
    </source>
</evidence>
<evidence type="ECO:0000259" key="2">
    <source>
        <dbReference type="Pfam" id="PF22725"/>
    </source>
</evidence>
<evidence type="ECO:0000313" key="3">
    <source>
        <dbReference type="EMBL" id="KIT15233.1"/>
    </source>
</evidence>
<dbReference type="SUPFAM" id="SSF51735">
    <property type="entry name" value="NAD(P)-binding Rossmann-fold domains"/>
    <property type="match status" value="1"/>
</dbReference>
<evidence type="ECO:0000259" key="1">
    <source>
        <dbReference type="Pfam" id="PF01408"/>
    </source>
</evidence>
<dbReference type="Pfam" id="PF22725">
    <property type="entry name" value="GFO_IDH_MocA_C3"/>
    <property type="match status" value="1"/>
</dbReference>
<dbReference type="InterPro" id="IPR000683">
    <property type="entry name" value="Gfo/Idh/MocA-like_OxRdtase_N"/>
</dbReference>
<dbReference type="InterPro" id="IPR052515">
    <property type="entry name" value="Gfo/Idh/MocA_Oxidoreductase"/>
</dbReference>
<protein>
    <submittedName>
        <fullName evidence="3">IdhA_2 protein</fullName>
        <ecNumber evidence="3">1.1.1.18</ecNumber>
    </submittedName>
</protein>
<dbReference type="EC" id="1.1.1.18" evidence="3"/>
<dbReference type="Gene3D" id="3.40.50.720">
    <property type="entry name" value="NAD(P)-binding Rossmann-like Domain"/>
    <property type="match status" value="1"/>
</dbReference>
<keyword evidence="4" id="KW-1185">Reference proteome</keyword>
<dbReference type="RefSeq" id="WP_052501003.1">
    <property type="nucleotide sequence ID" value="NZ_FZPF01000011.1"/>
</dbReference>
<reference evidence="3 4" key="1">
    <citation type="submission" date="2015-02" db="EMBL/GenBank/DDBJ databases">
        <title>Genome Sequence of Jannaschia aquimarina DSM28248, a member of the Roseobacter clade.</title>
        <authorList>
            <person name="Voget S."/>
            <person name="Daniel R."/>
        </authorList>
    </citation>
    <scope>NUCLEOTIDE SEQUENCE [LARGE SCALE GENOMIC DNA]</scope>
    <source>
        <strain evidence="3 4">GSW-M26</strain>
    </source>
</reference>
<dbReference type="InterPro" id="IPR055170">
    <property type="entry name" value="GFO_IDH_MocA-like_dom"/>
</dbReference>
<organism evidence="3 4">
    <name type="scientific">Jannaschia aquimarina</name>
    <dbReference type="NCBI Taxonomy" id="935700"/>
    <lineage>
        <taxon>Bacteria</taxon>
        <taxon>Pseudomonadati</taxon>
        <taxon>Pseudomonadota</taxon>
        <taxon>Alphaproteobacteria</taxon>
        <taxon>Rhodobacterales</taxon>
        <taxon>Roseobacteraceae</taxon>
        <taxon>Jannaschia</taxon>
    </lineage>
</organism>
<dbReference type="EMBL" id="JYFE01000055">
    <property type="protein sequence ID" value="KIT15233.1"/>
    <property type="molecule type" value="Genomic_DNA"/>
</dbReference>
<dbReference type="InterPro" id="IPR036291">
    <property type="entry name" value="NAD(P)-bd_dom_sf"/>
</dbReference>
<dbReference type="Proteomes" id="UP000032232">
    <property type="component" value="Unassembled WGS sequence"/>
</dbReference>
<feature type="domain" description="Gfo/Idh/MocA-like oxidoreductase N-terminal" evidence="1">
    <location>
        <begin position="1"/>
        <end position="100"/>
    </location>
</feature>
<dbReference type="PATRIC" id="fig|935700.4.peg.3157"/>
<keyword evidence="3" id="KW-0560">Oxidoreductase</keyword>
<accession>A0A0D1D5I8</accession>
<sequence length="327" mass="33679">MKVGLIGTGMVAGTHAAALNAAGLEIGPVLARTSAQAFVAEHGGEVATGIAEMAACDFVLLLTPPDARADYVDALAAMGRPVLAEKPLERDHAAALALVERMGALPFGVTLQQRMRPAASRLRGWLSRIGTLASVELRVPWWRDQSYYDAPGRGTYARDGGGVLITQAIHAIDLMLWLAGPVAEVRAMTATTALHRMEAEDFAAAALRFASGAVGSLTASVTHFPGGTEMLVLNGTAGSAVLEGDLLTLSLHDGTKETFGEGGGTGGGADPMAFSHAWHQAVIEDFAAALRQGRAPAIPASAALPAHALIDAIRISARDGAAVAPAR</sequence>
<dbReference type="STRING" id="935700.jaqu_30560"/>
<gene>
    <name evidence="3" type="primary">idhA_2</name>
    <name evidence="3" type="ORF">jaqu_30560</name>
</gene>